<comment type="function">
    <text evidence="10">Catalyzes the synthesis of alpha-ribazole-5'-phosphate from nicotinate mononucleotide (NAMN) and 5,6-dimethylbenzimidazole (DMB).</text>
</comment>
<reference evidence="11 12" key="1">
    <citation type="submission" date="2023-07" db="EMBL/GenBank/DDBJ databases">
        <title>Sorghum-associated microbial communities from plants grown in Nebraska, USA.</title>
        <authorList>
            <person name="Schachtman D."/>
        </authorList>
    </citation>
    <scope>NUCLEOTIDE SEQUENCE [LARGE SCALE GENOMIC DNA]</scope>
    <source>
        <strain evidence="11 12">BE57</strain>
    </source>
</reference>
<proteinExistence type="inferred from homology"/>
<dbReference type="GO" id="GO:0003677">
    <property type="term" value="F:DNA binding"/>
    <property type="evidence" value="ECO:0007669"/>
    <property type="project" value="UniProtKB-KW"/>
</dbReference>
<evidence type="ECO:0000256" key="6">
    <source>
        <dbReference type="ARBA" id="ARBA00022676"/>
    </source>
</evidence>
<dbReference type="NCBIfam" id="NF000996">
    <property type="entry name" value="PRK00105.1"/>
    <property type="match status" value="1"/>
</dbReference>
<dbReference type="InterPro" id="IPR003200">
    <property type="entry name" value="Nict_dMeBzImd_PRibTrfase"/>
</dbReference>
<dbReference type="InterPro" id="IPR023195">
    <property type="entry name" value="Nict_dMeBzImd_PRibTrfase_N"/>
</dbReference>
<dbReference type="NCBIfam" id="TIGR03160">
    <property type="entry name" value="cobT_DBIPRT"/>
    <property type="match status" value="1"/>
</dbReference>
<dbReference type="InterPro" id="IPR036087">
    <property type="entry name" value="Nict_dMeBzImd_PRibTrfase_sf"/>
</dbReference>
<evidence type="ECO:0000256" key="8">
    <source>
        <dbReference type="ARBA" id="ARBA00030686"/>
    </source>
</evidence>
<evidence type="ECO:0000313" key="11">
    <source>
        <dbReference type="EMBL" id="MDR6804426.1"/>
    </source>
</evidence>
<evidence type="ECO:0000256" key="4">
    <source>
        <dbReference type="ARBA" id="ARBA00015486"/>
    </source>
</evidence>
<dbReference type="InterPro" id="IPR017846">
    <property type="entry name" value="Nict_dMeBzImd_PRibTrfase_bact"/>
</dbReference>
<keyword evidence="11" id="KW-0238">DNA-binding</keyword>
<dbReference type="Gene3D" id="3.40.50.10210">
    <property type="match status" value="1"/>
</dbReference>
<dbReference type="RefSeq" id="WP_309981714.1">
    <property type="nucleotide sequence ID" value="NZ_JAVDTI010000001.1"/>
</dbReference>
<comment type="catalytic activity">
    <reaction evidence="9 10">
        <text>5,6-dimethylbenzimidazole + nicotinate beta-D-ribonucleotide = alpha-ribazole 5'-phosphate + nicotinate + H(+)</text>
        <dbReference type="Rhea" id="RHEA:11196"/>
        <dbReference type="ChEBI" id="CHEBI:15378"/>
        <dbReference type="ChEBI" id="CHEBI:15890"/>
        <dbReference type="ChEBI" id="CHEBI:32544"/>
        <dbReference type="ChEBI" id="CHEBI:57502"/>
        <dbReference type="ChEBI" id="CHEBI:57918"/>
        <dbReference type="EC" id="2.4.2.21"/>
    </reaction>
</comment>
<dbReference type="EMBL" id="JAVDTI010000001">
    <property type="protein sequence ID" value="MDR6804426.1"/>
    <property type="molecule type" value="Genomic_DNA"/>
</dbReference>
<comment type="similarity">
    <text evidence="2 10">Belongs to the CobT family.</text>
</comment>
<dbReference type="PANTHER" id="PTHR43463">
    <property type="entry name" value="NICOTINATE-NUCLEOTIDE--DIMETHYLBENZIMIDAZOLE PHOSPHORIBOSYLTRANSFERASE"/>
    <property type="match status" value="1"/>
</dbReference>
<dbReference type="EC" id="2.4.2.21" evidence="3 10"/>
<evidence type="ECO:0000256" key="7">
    <source>
        <dbReference type="ARBA" id="ARBA00022679"/>
    </source>
</evidence>
<dbReference type="HAMAP" id="MF_00230">
    <property type="entry name" value="CobT"/>
    <property type="match status" value="1"/>
</dbReference>
<protein>
    <recommendedName>
        <fullName evidence="4 10">Nicotinate-nucleotide--dimethylbenzimidazole phosphoribosyltransferase</fullName>
        <shortName evidence="10">NN:DBI PRT</shortName>
        <ecNumber evidence="3 10">2.4.2.21</ecNumber>
    </recommendedName>
    <alternativeName>
        <fullName evidence="8 10">N(1)-alpha-phosphoribosyltransferase</fullName>
    </alternativeName>
</protein>
<keyword evidence="5 10" id="KW-0169">Cobalamin biosynthesis</keyword>
<sequence>MHTATITSQEIQAKIDLKTKPLGALGSLEKLAFQIASVQDTLSPELVNPHVIVFAASHGIASEGVSAYPSEVTPQMVFNFIGGGAAINVFTRQHGINLLLVDAGVDYDFGQNEKLIDAKINFGTKSFVQQPAMTAVECRRCLEKGAELVREVQQTGCNVIGFGEMGIGNTSSASALMSRLLNIPVAECVGRGTGLDEAQLDRKTAVLTNALKHHQNVPNDAESVLAAFGGFEIAMMCGAMLEAARLGMLVLVDGFIASVSYLCAFQMAPSVQRYAVFCHQSNERGHRLLLQSLGADALLKLDMRLGEGTGCALAYPLLQSAVAFLNEMASFESAGVSQKTEDPAENR</sequence>
<gene>
    <name evidence="10" type="primary">cobT</name>
    <name evidence="11" type="ORF">J2W84_001463</name>
</gene>
<evidence type="ECO:0000256" key="1">
    <source>
        <dbReference type="ARBA" id="ARBA00005049"/>
    </source>
</evidence>
<dbReference type="Proteomes" id="UP001264980">
    <property type="component" value="Unassembled WGS sequence"/>
</dbReference>
<feature type="active site" description="Proton acceptor" evidence="10">
    <location>
        <position position="307"/>
    </location>
</feature>
<organism evidence="11 12">
    <name type="scientific">Dyadobacter fermentans</name>
    <dbReference type="NCBI Taxonomy" id="94254"/>
    <lineage>
        <taxon>Bacteria</taxon>
        <taxon>Pseudomonadati</taxon>
        <taxon>Bacteroidota</taxon>
        <taxon>Cytophagia</taxon>
        <taxon>Cytophagales</taxon>
        <taxon>Spirosomataceae</taxon>
        <taxon>Dyadobacter</taxon>
    </lineage>
</organism>
<comment type="caution">
    <text evidence="11">The sequence shown here is derived from an EMBL/GenBank/DDBJ whole genome shotgun (WGS) entry which is preliminary data.</text>
</comment>
<keyword evidence="7 10" id="KW-0808">Transferase</keyword>
<dbReference type="CDD" id="cd02439">
    <property type="entry name" value="DMB-PRT_CobT"/>
    <property type="match status" value="1"/>
</dbReference>
<evidence type="ECO:0000256" key="2">
    <source>
        <dbReference type="ARBA" id="ARBA00007110"/>
    </source>
</evidence>
<evidence type="ECO:0000256" key="9">
    <source>
        <dbReference type="ARBA" id="ARBA00047340"/>
    </source>
</evidence>
<dbReference type="Gene3D" id="1.10.1610.10">
    <property type="match status" value="1"/>
</dbReference>
<evidence type="ECO:0000256" key="3">
    <source>
        <dbReference type="ARBA" id="ARBA00011991"/>
    </source>
</evidence>
<evidence type="ECO:0000313" key="12">
    <source>
        <dbReference type="Proteomes" id="UP001264980"/>
    </source>
</evidence>
<evidence type="ECO:0000256" key="5">
    <source>
        <dbReference type="ARBA" id="ARBA00022573"/>
    </source>
</evidence>
<dbReference type="PANTHER" id="PTHR43463:SF1">
    <property type="entry name" value="NICOTINATE-NUCLEOTIDE--DIMETHYLBENZIMIDAZOLE PHOSPHORIBOSYLTRANSFERASE"/>
    <property type="match status" value="1"/>
</dbReference>
<dbReference type="SUPFAM" id="SSF52733">
    <property type="entry name" value="Nicotinate mononucleotide:5,6-dimethylbenzimidazole phosphoribosyltransferase (CobT)"/>
    <property type="match status" value="1"/>
</dbReference>
<accession>A0ABU1QTG5</accession>
<evidence type="ECO:0000256" key="10">
    <source>
        <dbReference type="HAMAP-Rule" id="MF_00230"/>
    </source>
</evidence>
<comment type="pathway">
    <text evidence="1 10">Nucleoside biosynthesis; alpha-ribazole biosynthesis; alpha-ribazole from 5,6-dimethylbenzimidazole: step 1/2.</text>
</comment>
<keyword evidence="12" id="KW-1185">Reference proteome</keyword>
<keyword evidence="6 10" id="KW-0328">Glycosyltransferase</keyword>
<name>A0ABU1QTG5_9BACT</name>
<dbReference type="Pfam" id="PF02277">
    <property type="entry name" value="DBI_PRT"/>
    <property type="match status" value="1"/>
</dbReference>
<dbReference type="GO" id="GO:0008939">
    <property type="term" value="F:nicotinate-nucleotide-dimethylbenzimidazole phosphoribosyltransferase activity"/>
    <property type="evidence" value="ECO:0007669"/>
    <property type="project" value="UniProtKB-EC"/>
</dbReference>